<evidence type="ECO:0000313" key="3">
    <source>
        <dbReference type="Proteomes" id="UP001152797"/>
    </source>
</evidence>
<protein>
    <submittedName>
        <fullName evidence="1">Uncharacterized protein</fullName>
    </submittedName>
</protein>
<reference evidence="2" key="2">
    <citation type="submission" date="2024-04" db="EMBL/GenBank/DDBJ databases">
        <authorList>
            <person name="Chen Y."/>
            <person name="Shah S."/>
            <person name="Dougan E. K."/>
            <person name="Thang M."/>
            <person name="Chan C."/>
        </authorList>
    </citation>
    <scope>NUCLEOTIDE SEQUENCE [LARGE SCALE GENOMIC DNA]</scope>
</reference>
<comment type="caution">
    <text evidence="1">The sequence shown here is derived from an EMBL/GenBank/DDBJ whole genome shotgun (WGS) entry which is preliminary data.</text>
</comment>
<name>A0A9P1DTR9_9DINO</name>
<proteinExistence type="predicted"/>
<accession>A0A9P1DTR9</accession>
<reference evidence="1" key="1">
    <citation type="submission" date="2022-10" db="EMBL/GenBank/DDBJ databases">
        <authorList>
            <person name="Chen Y."/>
            <person name="Dougan E. K."/>
            <person name="Chan C."/>
            <person name="Rhodes N."/>
            <person name="Thang M."/>
        </authorList>
    </citation>
    <scope>NUCLEOTIDE SEQUENCE</scope>
</reference>
<gene>
    <name evidence="1" type="ORF">C1SCF055_LOCUS40281</name>
</gene>
<sequence length="403" mass="42766">MFACADCPRRNSKAAMDEGLNTQPMAVAAFVGEEVATNACGRKTQCLHPDKPAMFACADCPRRNSKAAMDEGLNTQPMAVASLCWKTQCLHPDKPAMFACADCPRRNSKAAMDEGLDTQTMAVAAFVGEEVATNACGRKTQCLHPDKPAMFACADCPRRNSKAAMDEGLDNTDYGSAQQGSDGWFGTTLAVAAFVGEEVATNACGRKTQCLHPDKPAMFACADCPRRNSKAAMDEGLDTQPIAVAAFVGEEVATNACGRKTQCLHPDKPAMFACADCPRRNSKAAMDEGLDTQPMAVAAFVGEEVAANACGRKTQCLHPDKPAMFTCADCPRRNSKATMDEGLDTQPMAVAAFVGEEVATNACGRKTQCLHPDKPAMFACADCPRRNSKAAMDGGFVQPMANP</sequence>
<keyword evidence="3" id="KW-1185">Reference proteome</keyword>
<organism evidence="1">
    <name type="scientific">Cladocopium goreaui</name>
    <dbReference type="NCBI Taxonomy" id="2562237"/>
    <lineage>
        <taxon>Eukaryota</taxon>
        <taxon>Sar</taxon>
        <taxon>Alveolata</taxon>
        <taxon>Dinophyceae</taxon>
        <taxon>Suessiales</taxon>
        <taxon>Symbiodiniaceae</taxon>
        <taxon>Cladocopium</taxon>
    </lineage>
</organism>
<dbReference type="OrthoDB" id="439983at2759"/>
<evidence type="ECO:0000313" key="1">
    <source>
        <dbReference type="EMBL" id="CAI4015454.1"/>
    </source>
</evidence>
<dbReference type="EMBL" id="CAMXCT030006532">
    <property type="protein sequence ID" value="CAL4802766.1"/>
    <property type="molecule type" value="Genomic_DNA"/>
</dbReference>
<dbReference type="EMBL" id="CAMXCT010006532">
    <property type="protein sequence ID" value="CAI4015454.1"/>
    <property type="molecule type" value="Genomic_DNA"/>
</dbReference>
<dbReference type="AlphaFoldDB" id="A0A9P1DTR9"/>
<dbReference type="Proteomes" id="UP001152797">
    <property type="component" value="Unassembled WGS sequence"/>
</dbReference>
<dbReference type="EMBL" id="CAMXCT020006532">
    <property type="protein sequence ID" value="CAL1168829.1"/>
    <property type="molecule type" value="Genomic_DNA"/>
</dbReference>
<evidence type="ECO:0000313" key="2">
    <source>
        <dbReference type="EMBL" id="CAL1168829.1"/>
    </source>
</evidence>